<proteinExistence type="predicted"/>
<protein>
    <submittedName>
        <fullName evidence="3">Endo-1,4-beta-xylanase Z</fullName>
    </submittedName>
</protein>
<dbReference type="PROSITE" id="PS51175">
    <property type="entry name" value="CBM6"/>
    <property type="match status" value="1"/>
</dbReference>
<dbReference type="SUPFAM" id="SSF49785">
    <property type="entry name" value="Galactose-binding domain-like"/>
    <property type="match status" value="1"/>
</dbReference>
<sequence length="102" mass="11468">MICDAKMMSYVRFDRVKFDGATSIQARIASGQRIGSFEIRLNNPKGKLIAEFPIEYTGGWSSWKTIEANISEPVTGTHNLVVVFKSDWGSTKSVNLNWLLLK</sequence>
<dbReference type="InterPro" id="IPR008979">
    <property type="entry name" value="Galactose-bd-like_sf"/>
</dbReference>
<dbReference type="InterPro" id="IPR005084">
    <property type="entry name" value="CBM6"/>
</dbReference>
<gene>
    <name evidence="3" type="ORF">JCM21142_3887</name>
</gene>
<keyword evidence="3" id="KW-0378">Hydrolase</keyword>
<reference evidence="3 4" key="1">
    <citation type="journal article" date="2014" name="Genome Announc.">
        <title>Draft Genome Sequence of Cytophaga fermentans JCM 21142T, a Facultative Anaerobe Isolated from Marine Mud.</title>
        <authorList>
            <person name="Starns D."/>
            <person name="Oshima K."/>
            <person name="Suda W."/>
            <person name="Iino T."/>
            <person name="Yuki M."/>
            <person name="Inoue J."/>
            <person name="Kitamura K."/>
            <person name="Iida T."/>
            <person name="Darby A."/>
            <person name="Hattori M."/>
            <person name="Ohkuma M."/>
        </authorList>
    </citation>
    <scope>NUCLEOTIDE SEQUENCE [LARGE SCALE GENOMIC DNA]</scope>
    <source>
        <strain evidence="3 4">JCM 21142</strain>
    </source>
</reference>
<comment type="caution">
    <text evidence="3">The sequence shown here is derived from an EMBL/GenBank/DDBJ whole genome shotgun (WGS) entry which is preliminary data.</text>
</comment>
<evidence type="ECO:0000256" key="1">
    <source>
        <dbReference type="ARBA" id="ARBA00022729"/>
    </source>
</evidence>
<keyword evidence="4" id="KW-1185">Reference proteome</keyword>
<keyword evidence="3" id="KW-0858">Xylan degradation</keyword>
<dbReference type="AlphaFoldDB" id="W7Y3U9"/>
<dbReference type="GO" id="GO:0030246">
    <property type="term" value="F:carbohydrate binding"/>
    <property type="evidence" value="ECO:0007669"/>
    <property type="project" value="InterPro"/>
</dbReference>
<dbReference type="eggNOG" id="COG2273">
    <property type="taxonomic scope" value="Bacteria"/>
</dbReference>
<dbReference type="GO" id="GO:0016798">
    <property type="term" value="F:hydrolase activity, acting on glycosyl bonds"/>
    <property type="evidence" value="ECO:0007669"/>
    <property type="project" value="UniProtKB-KW"/>
</dbReference>
<keyword evidence="3" id="KW-0119">Carbohydrate metabolism</keyword>
<evidence type="ECO:0000313" key="4">
    <source>
        <dbReference type="Proteomes" id="UP000019402"/>
    </source>
</evidence>
<dbReference type="Gene3D" id="2.60.120.260">
    <property type="entry name" value="Galactose-binding domain-like"/>
    <property type="match status" value="1"/>
</dbReference>
<feature type="domain" description="CBM6" evidence="2">
    <location>
        <begin position="1"/>
        <end position="102"/>
    </location>
</feature>
<dbReference type="Proteomes" id="UP000019402">
    <property type="component" value="Unassembled WGS sequence"/>
</dbReference>
<dbReference type="SMART" id="SM00606">
    <property type="entry name" value="CBD_IV"/>
    <property type="match status" value="1"/>
</dbReference>
<evidence type="ECO:0000313" key="3">
    <source>
        <dbReference type="EMBL" id="GAF02258.1"/>
    </source>
</evidence>
<name>W7Y3U9_9BACT</name>
<keyword evidence="3" id="KW-0624">Polysaccharide degradation</keyword>
<keyword evidence="3" id="KW-0326">Glycosidase</keyword>
<dbReference type="InterPro" id="IPR006584">
    <property type="entry name" value="Cellulose-bd_IV"/>
</dbReference>
<dbReference type="GO" id="GO:0045493">
    <property type="term" value="P:xylan catabolic process"/>
    <property type="evidence" value="ECO:0007669"/>
    <property type="project" value="UniProtKB-KW"/>
</dbReference>
<accession>W7Y3U9</accession>
<dbReference type="EMBL" id="BAMD01000007">
    <property type="protein sequence ID" value="GAF02258.1"/>
    <property type="molecule type" value="Genomic_DNA"/>
</dbReference>
<evidence type="ECO:0000259" key="2">
    <source>
        <dbReference type="PROSITE" id="PS51175"/>
    </source>
</evidence>
<dbReference type="Pfam" id="PF03422">
    <property type="entry name" value="CBM_6"/>
    <property type="match status" value="1"/>
</dbReference>
<organism evidence="3 4">
    <name type="scientific">Saccharicrinis fermentans DSM 9555 = JCM 21142</name>
    <dbReference type="NCBI Taxonomy" id="869213"/>
    <lineage>
        <taxon>Bacteria</taxon>
        <taxon>Pseudomonadati</taxon>
        <taxon>Bacteroidota</taxon>
        <taxon>Bacteroidia</taxon>
        <taxon>Marinilabiliales</taxon>
        <taxon>Marinilabiliaceae</taxon>
        <taxon>Saccharicrinis</taxon>
    </lineage>
</organism>
<keyword evidence="1" id="KW-0732">Signal</keyword>
<dbReference type="CDD" id="cd04084">
    <property type="entry name" value="CBM6_xylanase-like"/>
    <property type="match status" value="1"/>
</dbReference>